<keyword evidence="1" id="KW-0812">Transmembrane</keyword>
<evidence type="ECO:0000256" key="1">
    <source>
        <dbReference type="SAM" id="Phobius"/>
    </source>
</evidence>
<reference evidence="2" key="1">
    <citation type="submission" date="2024-01" db="EMBL/GenBank/DDBJ databases">
        <title>Complete genome sequence of Mycoplasma gateae strain 3700.</title>
        <authorList>
            <person name="Spergser J."/>
        </authorList>
    </citation>
    <scope>NUCLEOTIDE SEQUENCE [LARGE SCALE GENOMIC DNA]</scope>
    <source>
        <strain evidence="2">3700</strain>
    </source>
</reference>
<feature type="transmembrane region" description="Helical" evidence="1">
    <location>
        <begin position="56"/>
        <end position="76"/>
    </location>
</feature>
<feature type="transmembrane region" description="Helical" evidence="1">
    <location>
        <begin position="26"/>
        <end position="50"/>
    </location>
</feature>
<keyword evidence="1" id="KW-1133">Transmembrane helix</keyword>
<proteinExistence type="predicted"/>
<accession>A0ABZ2AGW6</accession>
<dbReference type="RefSeq" id="WP_330463324.1">
    <property type="nucleotide sequence ID" value="NZ_CP143578.1"/>
</dbReference>
<dbReference type="EMBL" id="CP143578">
    <property type="protein sequence ID" value="WVN21285.1"/>
    <property type="molecule type" value="Genomic_DNA"/>
</dbReference>
<organism evidence="2 3">
    <name type="scientific">Metamycoplasma gateae</name>
    <dbReference type="NCBI Taxonomy" id="35769"/>
    <lineage>
        <taxon>Bacteria</taxon>
        <taxon>Bacillati</taxon>
        <taxon>Mycoplasmatota</taxon>
        <taxon>Mycoplasmoidales</taxon>
        <taxon>Metamycoplasmataceae</taxon>
        <taxon>Metamycoplasma</taxon>
    </lineage>
</organism>
<dbReference type="Proteomes" id="UP001431935">
    <property type="component" value="Chromosome"/>
</dbReference>
<keyword evidence="1" id="KW-0472">Membrane</keyword>
<evidence type="ECO:0000313" key="2">
    <source>
        <dbReference type="EMBL" id="WVN21285.1"/>
    </source>
</evidence>
<sequence length="434" mass="49980">MINFGSNSSNPIKNLPPLLKKQRKNFLYSFLKTIISFVIKFGIDIASFFFKTLVPVAGFAISTMLNLVTHFIFDGFEGKKIDAKRLGLNLIKSIGSTLLGSFVVTKPLKLFLGKTNKITSSISTIKQFTTNPLNASINFFKKAISTGSKFSNTVFKINKVAGIMQRVLNGANSIVNLVRTGDIRSLMPVINLGLNKLKNTFKSEKLKNFFGDKKLNFAEIGALKHKKINEIKNPNFDKNIIFLNSAWIYGLKIIPDNDNTQKLDILTYFILFRKETTNNKLMIKREGSRLFYENEIEQFLSSPSAGRFYLDNISWGHDFTQTIKENEEKRNRAYLDLATFEGIEKIENIKKTINYSTSLDFSTYQKREAYWRGRKFGNYLLRGYKVKDRRHQELIKVAYRRENWQQKHLKQNTWATKGKTVFSSSIITQKPKKL</sequence>
<keyword evidence="3" id="KW-1185">Reference proteome</keyword>
<gene>
    <name evidence="2" type="ORF">V2E26_02610</name>
</gene>
<evidence type="ECO:0000313" key="3">
    <source>
        <dbReference type="Proteomes" id="UP001431935"/>
    </source>
</evidence>
<name>A0ABZ2AGW6_9BACT</name>
<protein>
    <submittedName>
        <fullName evidence="2">Uncharacterized protein</fullName>
    </submittedName>
</protein>